<dbReference type="Gene3D" id="3.30.870.10">
    <property type="entry name" value="Endonuclease Chain A"/>
    <property type="match status" value="2"/>
</dbReference>
<dbReference type="SUPFAM" id="SSF56024">
    <property type="entry name" value="Phospholipase D/nuclease"/>
    <property type="match status" value="1"/>
</dbReference>
<dbReference type="GO" id="GO:0005524">
    <property type="term" value="F:ATP binding"/>
    <property type="evidence" value="ECO:0007669"/>
    <property type="project" value="UniProtKB-KW"/>
</dbReference>
<protein>
    <recommendedName>
        <fullName evidence="11">CDP-diacylglycerol--glycerol-3-phosphate 3-phosphatidyltransferase</fullName>
        <ecNumber evidence="11">2.7.8.5</ecNumber>
    </recommendedName>
</protein>
<dbReference type="InterPro" id="IPR016270">
    <property type="entry name" value="PGS1"/>
</dbReference>
<evidence type="ECO:0000256" key="4">
    <source>
        <dbReference type="ARBA" id="ARBA00022516"/>
    </source>
</evidence>
<reference evidence="13" key="1">
    <citation type="submission" date="2021-12" db="EMBL/GenBank/DDBJ databases">
        <authorList>
            <person name="King R."/>
        </authorList>
    </citation>
    <scope>NUCLEOTIDE SEQUENCE</scope>
</reference>
<dbReference type="InterPro" id="IPR025202">
    <property type="entry name" value="PLD-like_dom"/>
</dbReference>
<name>A0A9N9QYQ8_9NEOP</name>
<evidence type="ECO:0000259" key="12">
    <source>
        <dbReference type="SMART" id="SM00155"/>
    </source>
</evidence>
<dbReference type="EMBL" id="OU893346">
    <property type="protein sequence ID" value="CAG9786087.1"/>
    <property type="molecule type" value="Genomic_DNA"/>
</dbReference>
<evidence type="ECO:0000256" key="7">
    <source>
        <dbReference type="ARBA" id="ARBA00023098"/>
    </source>
</evidence>
<evidence type="ECO:0000256" key="10">
    <source>
        <dbReference type="ARBA" id="ARBA00048586"/>
    </source>
</evidence>
<evidence type="ECO:0000256" key="1">
    <source>
        <dbReference type="ARBA" id="ARBA00003537"/>
    </source>
</evidence>
<evidence type="ECO:0000256" key="11">
    <source>
        <dbReference type="RuleBase" id="RU365024"/>
    </source>
</evidence>
<dbReference type="PIRSF" id="PIRSF000850">
    <property type="entry name" value="Phospholipase_D_PSS"/>
    <property type="match status" value="1"/>
</dbReference>
<keyword evidence="14" id="KW-1185">Reference proteome</keyword>
<comment type="subcellular location">
    <subcellularLocation>
        <location evidence="11">Mitochondrion</location>
    </subcellularLocation>
</comment>
<accession>A0A9N9QYQ8</accession>
<dbReference type="PANTHER" id="PTHR12586">
    <property type="entry name" value="CDP-DIACYLGLYCEROL--SERINE O-PHOSPHATIDYLTRANSFERASE"/>
    <property type="match status" value="1"/>
</dbReference>
<dbReference type="InterPro" id="IPR001736">
    <property type="entry name" value="PLipase_D/transphosphatidylase"/>
</dbReference>
<organism evidence="13 14">
    <name type="scientific">Diatraea saccharalis</name>
    <name type="common">sugarcane borer</name>
    <dbReference type="NCBI Taxonomy" id="40085"/>
    <lineage>
        <taxon>Eukaryota</taxon>
        <taxon>Metazoa</taxon>
        <taxon>Ecdysozoa</taxon>
        <taxon>Arthropoda</taxon>
        <taxon>Hexapoda</taxon>
        <taxon>Insecta</taxon>
        <taxon>Pterygota</taxon>
        <taxon>Neoptera</taxon>
        <taxon>Endopterygota</taxon>
        <taxon>Lepidoptera</taxon>
        <taxon>Glossata</taxon>
        <taxon>Ditrysia</taxon>
        <taxon>Pyraloidea</taxon>
        <taxon>Crambidae</taxon>
        <taxon>Crambinae</taxon>
        <taxon>Diatraea</taxon>
    </lineage>
</organism>
<reference evidence="13" key="2">
    <citation type="submission" date="2022-10" db="EMBL/GenBank/DDBJ databases">
        <authorList>
            <consortium name="ENA_rothamsted_submissions"/>
            <consortium name="culmorum"/>
            <person name="King R."/>
        </authorList>
    </citation>
    <scope>NUCLEOTIDE SEQUENCE</scope>
</reference>
<keyword evidence="11" id="KW-0067">ATP-binding</keyword>
<dbReference type="GO" id="GO:0005739">
    <property type="term" value="C:mitochondrion"/>
    <property type="evidence" value="ECO:0007669"/>
    <property type="project" value="UniProtKB-SubCell"/>
</dbReference>
<evidence type="ECO:0000256" key="8">
    <source>
        <dbReference type="ARBA" id="ARBA00023209"/>
    </source>
</evidence>
<keyword evidence="11" id="KW-0547">Nucleotide-binding</keyword>
<dbReference type="SMART" id="SM00155">
    <property type="entry name" value="PLDc"/>
    <property type="match status" value="1"/>
</dbReference>
<keyword evidence="4 11" id="KW-0444">Lipid biosynthesis</keyword>
<evidence type="ECO:0000313" key="14">
    <source>
        <dbReference type="Proteomes" id="UP001153714"/>
    </source>
</evidence>
<dbReference type="GO" id="GO:0008444">
    <property type="term" value="F:CDP-diacylglycerol-glycerol-3-phosphate 3-phosphatidyltransferase activity"/>
    <property type="evidence" value="ECO:0007669"/>
    <property type="project" value="UniProtKB-EC"/>
</dbReference>
<evidence type="ECO:0000256" key="2">
    <source>
        <dbReference type="ARBA" id="ARBA00005042"/>
    </source>
</evidence>
<keyword evidence="6" id="KW-0677">Repeat</keyword>
<comment type="pathway">
    <text evidence="2 11">Phospholipid metabolism; phosphatidylglycerol biosynthesis; phosphatidylglycerol from CDP-diacylglycerol: step 1/2.</text>
</comment>
<evidence type="ECO:0000256" key="6">
    <source>
        <dbReference type="ARBA" id="ARBA00022737"/>
    </source>
</evidence>
<dbReference type="Pfam" id="PF13091">
    <property type="entry name" value="PLDc_2"/>
    <property type="match status" value="1"/>
</dbReference>
<keyword evidence="11" id="KW-0496">Mitochondrion</keyword>
<proteinExistence type="inferred from homology"/>
<evidence type="ECO:0000256" key="9">
    <source>
        <dbReference type="ARBA" id="ARBA00023264"/>
    </source>
</evidence>
<feature type="domain" description="PLD phosphodiesterase" evidence="12">
    <location>
        <begin position="154"/>
        <end position="180"/>
    </location>
</feature>
<dbReference type="EC" id="2.7.8.5" evidence="11"/>
<comment type="catalytic activity">
    <reaction evidence="10 11">
        <text>a CDP-1,2-diacyl-sn-glycerol + sn-glycerol 3-phosphate = a 1,2-diacyl-sn-glycero-3-phospho-(1'-sn-glycero-3'-phosphate) + CMP + H(+)</text>
        <dbReference type="Rhea" id="RHEA:12593"/>
        <dbReference type="ChEBI" id="CHEBI:15378"/>
        <dbReference type="ChEBI" id="CHEBI:57597"/>
        <dbReference type="ChEBI" id="CHEBI:58332"/>
        <dbReference type="ChEBI" id="CHEBI:60110"/>
        <dbReference type="ChEBI" id="CHEBI:60377"/>
        <dbReference type="EC" id="2.7.8.5"/>
    </reaction>
</comment>
<keyword evidence="9 11" id="KW-1208">Phospholipid metabolism</keyword>
<keyword evidence="5 11" id="KW-0808">Transferase</keyword>
<evidence type="ECO:0000256" key="3">
    <source>
        <dbReference type="ARBA" id="ARBA00010682"/>
    </source>
</evidence>
<dbReference type="PANTHER" id="PTHR12586:SF1">
    <property type="entry name" value="CDP-DIACYLGLYCEROL--GLYCEROL-3-PHOSPHATE 3-PHOSPHATIDYLTRANSFERASE, MITOCHONDRIAL"/>
    <property type="match status" value="1"/>
</dbReference>
<comment type="similarity">
    <text evidence="3 11">Belongs to the CDP-alcohol phosphatidyltransferase class-II family.</text>
</comment>
<evidence type="ECO:0000313" key="13">
    <source>
        <dbReference type="EMBL" id="CAG9786087.1"/>
    </source>
</evidence>
<gene>
    <name evidence="13" type="ORF">DIATSA_LOCUS4069</name>
</gene>
<keyword evidence="7 11" id="KW-0443">Lipid metabolism</keyword>
<evidence type="ECO:0000256" key="5">
    <source>
        <dbReference type="ARBA" id="ARBA00022679"/>
    </source>
</evidence>
<keyword evidence="8 11" id="KW-0594">Phospholipid biosynthesis</keyword>
<dbReference type="Proteomes" id="UP001153714">
    <property type="component" value="Chromosome 15"/>
</dbReference>
<dbReference type="CDD" id="cd09135">
    <property type="entry name" value="PLDc_PGS1_euk_1"/>
    <property type="match status" value="1"/>
</dbReference>
<dbReference type="CDD" id="cd09137">
    <property type="entry name" value="PLDc_PGS1_euk_2"/>
    <property type="match status" value="1"/>
</dbReference>
<dbReference type="GO" id="GO:0032049">
    <property type="term" value="P:cardiolipin biosynthetic process"/>
    <property type="evidence" value="ECO:0007669"/>
    <property type="project" value="InterPro"/>
</dbReference>
<dbReference type="AlphaFoldDB" id="A0A9N9QYQ8"/>
<sequence>MKLTNVLLNMLRNNNFTLRPEFNYFNWLYRLAPCFPVHSSKINIITDPRNFYTKLCENFQNANSRISIASLYIGTGALEQKLLGITRENCINNKNVKFTVVLDYQRGTRGNISSKTLLQDILSDISNQCKITLFQTPRLHGSWSKALPARYNEIVGLQHMKLYIADDSVLISGANFSNDYFNQRQDRYIEIQDADVANFYNDVIDEISNYSKKCEKNDLISTEKAFRAEDVNSNINKLIDRWKKIQDNRLTTITASGTDEYDTWLFPLLQMGEFNITQDEQATRGILGSAPKGSYIRLATGYFNLTEQYASTLLKECKANISLLMAHPNANGFMGASGPAGGIPHAYSLIARKFWEKVLISNQASRVRMLEYERAGWTFHAKGLWYYPPGQDVPWATVVGSANLGERSVKRDLEAQAVIFTVSPDLQKRLHEECANLHEYASECGNELQRRKPPLWVKATVGLFRTYF</sequence>
<dbReference type="OrthoDB" id="10250191at2759"/>
<comment type="function">
    <text evidence="1 11">Functions in the biosynthesis of the anionic phospholipids phosphatidylglycerol and cardiolipin.</text>
</comment>